<dbReference type="Pfam" id="PF07432">
    <property type="entry name" value="Hc1"/>
    <property type="match status" value="1"/>
</dbReference>
<feature type="compositionally biased region" description="Basic residues" evidence="5">
    <location>
        <begin position="61"/>
        <end position="79"/>
    </location>
</feature>
<dbReference type="GO" id="GO:0003677">
    <property type="term" value="F:DNA binding"/>
    <property type="evidence" value="ECO:0007669"/>
    <property type="project" value="UniProtKB-KW"/>
</dbReference>
<feature type="region of interest" description="Disordered" evidence="5">
    <location>
        <begin position="60"/>
        <end position="79"/>
    </location>
</feature>
<feature type="region of interest" description="Disordered" evidence="5">
    <location>
        <begin position="85"/>
        <end position="118"/>
    </location>
</feature>
<dbReference type="GO" id="GO:0030527">
    <property type="term" value="F:structural constituent of chromatin"/>
    <property type="evidence" value="ECO:0007669"/>
    <property type="project" value="InterPro"/>
</dbReference>
<accession>A0AA34RCG0</accession>
<name>A0AA34RCG0_CHLPE</name>
<dbReference type="RefSeq" id="WP_013712251.1">
    <property type="nucleotide sequence ID" value="NC_015408.1"/>
</dbReference>
<evidence type="ECO:0000256" key="5">
    <source>
        <dbReference type="SAM" id="MobiDB-lite"/>
    </source>
</evidence>
<evidence type="ECO:0000256" key="2">
    <source>
        <dbReference type="ARBA" id="ARBA00008424"/>
    </source>
</evidence>
<dbReference type="KEGG" id="cpm:G5S_0148"/>
<sequence>MALKDTAKIMKDLLESIQHDLMKADKGNKAAAQRVRTDSIKLEKIAKVYRKESIKAEKSGLMKRKPAAKPVRAKKAAPKKACKAAAAKVKKAPPKKVANKSVRVPAKVKKVSKSRSRK</sequence>
<reference evidence="6 7" key="1">
    <citation type="journal article" date="2011" name="J. Bacteriol.">
        <title>Genome sequence of the obligate intracellular animal pathogen Chlamydia pecorum E58.</title>
        <authorList>
            <person name="Mojica S."/>
            <person name="Huot Creasy H."/>
            <person name="Daugherty S."/>
            <person name="Read T.D."/>
            <person name="Kim T."/>
            <person name="Kaltenboeck B."/>
            <person name="Bavoil P."/>
            <person name="Myers G.S."/>
        </authorList>
    </citation>
    <scope>NUCLEOTIDE SEQUENCE [LARGE SCALE GENOMIC DNA]</scope>
    <source>
        <strain evidence="6 7">E58</strain>
    </source>
</reference>
<feature type="compositionally biased region" description="Basic residues" evidence="5">
    <location>
        <begin position="106"/>
        <end position="118"/>
    </location>
</feature>
<proteinExistence type="inferred from homology"/>
<dbReference type="AlphaFoldDB" id="A0AA34RCG0"/>
<gene>
    <name evidence="6" type="ordered locus">G5S_0148</name>
</gene>
<keyword evidence="4" id="KW-0238">DNA-binding</keyword>
<comment type="similarity">
    <text evidence="2">Belongs to the histone H1/H5 family. HCT subfamily.</text>
</comment>
<feature type="compositionally biased region" description="Basic residues" evidence="5">
    <location>
        <begin position="85"/>
        <end position="98"/>
    </location>
</feature>
<organism evidence="6 7">
    <name type="scientific">Chlamydia pecorum (strain ATCC VR-628 / DSM 29919 / E58)</name>
    <name type="common">Chlamydophila pecorum</name>
    <dbReference type="NCBI Taxonomy" id="331635"/>
    <lineage>
        <taxon>Bacteria</taxon>
        <taxon>Pseudomonadati</taxon>
        <taxon>Chlamydiota</taxon>
        <taxon>Chlamydiia</taxon>
        <taxon>Chlamydiales</taxon>
        <taxon>Chlamydiaceae</taxon>
        <taxon>Chlamydia/Chlamydophila group</taxon>
        <taxon>Chlamydia</taxon>
    </lineage>
</organism>
<keyword evidence="3" id="KW-0677">Repeat</keyword>
<dbReference type="InterPro" id="IPR010886">
    <property type="entry name" value="Hc1"/>
</dbReference>
<dbReference type="Proteomes" id="UP000008305">
    <property type="component" value="Chromosome"/>
</dbReference>
<evidence type="ECO:0000256" key="1">
    <source>
        <dbReference type="ARBA" id="ARBA00002333"/>
    </source>
</evidence>
<evidence type="ECO:0000256" key="3">
    <source>
        <dbReference type="ARBA" id="ARBA00022737"/>
    </source>
</evidence>
<evidence type="ECO:0000313" key="6">
    <source>
        <dbReference type="EMBL" id="AEB41173.1"/>
    </source>
</evidence>
<dbReference type="EMBL" id="CP002608">
    <property type="protein sequence ID" value="AEB41173.1"/>
    <property type="molecule type" value="Genomic_DNA"/>
</dbReference>
<protein>
    <submittedName>
        <fullName evidence="6">Histone H1-like protein</fullName>
    </submittedName>
</protein>
<keyword evidence="7" id="KW-1185">Reference proteome</keyword>
<evidence type="ECO:0000313" key="7">
    <source>
        <dbReference type="Proteomes" id="UP000008305"/>
    </source>
</evidence>
<comment type="function">
    <text evidence="1">Might have a role analogous to that of eukaryotic histone proteins.</text>
</comment>
<evidence type="ECO:0000256" key="4">
    <source>
        <dbReference type="ARBA" id="ARBA00023125"/>
    </source>
</evidence>